<dbReference type="InterPro" id="IPR039567">
    <property type="entry name" value="Gly-zipper"/>
</dbReference>
<dbReference type="Proteomes" id="UP000599024">
    <property type="component" value="Unassembled WGS sequence"/>
</dbReference>
<sequence length="150" mass="16297">MKQLALLLILTLTLLTTSCANQENNAQSGIALGALGGALLGQAIGHDTEATLIGAAVGTMLGYIVGNEMDKYDREQLNHTYERGVSGQKNSWKNPDSGNYYEVTPQPAYVEPKAQRTCRQAEIIAIIDGQPEKTYTTACRDNSGHWQLQN</sequence>
<evidence type="ECO:0000313" key="4">
    <source>
        <dbReference type="Proteomes" id="UP000599024"/>
    </source>
</evidence>
<feature type="signal peptide" evidence="1">
    <location>
        <begin position="1"/>
        <end position="22"/>
    </location>
</feature>
<feature type="domain" description="Glycine zipper" evidence="2">
    <location>
        <begin position="29"/>
        <end position="71"/>
    </location>
</feature>
<name>A0A8J6NBS3_9BACT</name>
<gene>
    <name evidence="3" type="ORF">H8E79_09225</name>
</gene>
<dbReference type="Pfam" id="PF13488">
    <property type="entry name" value="Gly-zipper_Omp"/>
    <property type="match status" value="1"/>
</dbReference>
<evidence type="ECO:0000259" key="2">
    <source>
        <dbReference type="Pfam" id="PF13488"/>
    </source>
</evidence>
<comment type="caution">
    <text evidence="3">The sequence shown here is derived from an EMBL/GenBank/DDBJ whole genome shotgun (WGS) entry which is preliminary data.</text>
</comment>
<feature type="chain" id="PRO_5035313891" evidence="1">
    <location>
        <begin position="23"/>
        <end position="150"/>
    </location>
</feature>
<dbReference type="InterPro" id="IPR016364">
    <property type="entry name" value="Surface_antigen_Rickettsia"/>
</dbReference>
<protein>
    <submittedName>
        <fullName evidence="3">Glycine zipper 2TM domain-containing protein</fullName>
    </submittedName>
</protein>
<proteinExistence type="predicted"/>
<dbReference type="EMBL" id="JACNLK010000090">
    <property type="protein sequence ID" value="MBC8209329.1"/>
    <property type="molecule type" value="Genomic_DNA"/>
</dbReference>
<evidence type="ECO:0000256" key="1">
    <source>
        <dbReference type="SAM" id="SignalP"/>
    </source>
</evidence>
<dbReference type="PROSITE" id="PS51257">
    <property type="entry name" value="PROKAR_LIPOPROTEIN"/>
    <property type="match status" value="1"/>
</dbReference>
<dbReference type="AlphaFoldDB" id="A0A8J6NBS3"/>
<evidence type="ECO:0000313" key="3">
    <source>
        <dbReference type="EMBL" id="MBC8209329.1"/>
    </source>
</evidence>
<organism evidence="3 4">
    <name type="scientific">Candidatus Desulfatifera sulfidica</name>
    <dbReference type="NCBI Taxonomy" id="2841691"/>
    <lineage>
        <taxon>Bacteria</taxon>
        <taxon>Pseudomonadati</taxon>
        <taxon>Thermodesulfobacteriota</taxon>
        <taxon>Desulfobulbia</taxon>
        <taxon>Desulfobulbales</taxon>
        <taxon>Desulfobulbaceae</taxon>
        <taxon>Candidatus Desulfatifera</taxon>
    </lineage>
</organism>
<accession>A0A8J6NBS3</accession>
<dbReference type="PIRSF" id="PIRSF002721">
    <property type="entry name" value="Surface_antigen_Rickettsia"/>
    <property type="match status" value="1"/>
</dbReference>
<keyword evidence="1" id="KW-0732">Signal</keyword>
<reference evidence="3 4" key="1">
    <citation type="submission" date="2020-08" db="EMBL/GenBank/DDBJ databases">
        <title>Bridging the membrane lipid divide: bacteria of the FCB group superphylum have the potential to synthesize archaeal ether lipids.</title>
        <authorList>
            <person name="Villanueva L."/>
            <person name="Von Meijenfeldt F.A.B."/>
            <person name="Westbye A.B."/>
            <person name="Yadav S."/>
            <person name="Hopmans E.C."/>
            <person name="Dutilh B.E."/>
            <person name="Sinninghe Damste J.S."/>
        </authorList>
    </citation>
    <scope>NUCLEOTIDE SEQUENCE [LARGE SCALE GENOMIC DNA]</scope>
    <source>
        <strain evidence="3">NIOZ-UU81</strain>
    </source>
</reference>